<gene>
    <name evidence="1" type="ORF">FHR33_005851</name>
</gene>
<dbReference type="InterPro" id="IPR004401">
    <property type="entry name" value="YbaB/EbfC"/>
</dbReference>
<dbReference type="GeneID" id="95392158"/>
<keyword evidence="2" id="KW-1185">Reference proteome</keyword>
<name>A0A7W5V3R7_9ACTN</name>
<dbReference type="Gene3D" id="3.30.1310.10">
    <property type="entry name" value="Nucleoid-associated protein YbaB-like domain"/>
    <property type="match status" value="1"/>
</dbReference>
<keyword evidence="1" id="KW-0238">DNA-binding</keyword>
<dbReference type="AlphaFoldDB" id="A0A7W5V3R7"/>
<accession>A0A7W5V3R7</accession>
<sequence>MTHAFHATIAELAGDVNRQITQVREAYAKLGALESTVHSDDGMVGVTVGARGQVRSIELNPRVYRRLSPAELADAIMEQISRATGAVSEQSRQLMEPLMPEGLPYEEVFGENATLDAFLPPPVEPE</sequence>
<dbReference type="Proteomes" id="UP000579945">
    <property type="component" value="Unassembled WGS sequence"/>
</dbReference>
<evidence type="ECO:0000313" key="2">
    <source>
        <dbReference type="Proteomes" id="UP000579945"/>
    </source>
</evidence>
<comment type="caution">
    <text evidence="1">The sequence shown here is derived from an EMBL/GenBank/DDBJ whole genome shotgun (WGS) entry which is preliminary data.</text>
</comment>
<organism evidence="1 2">
    <name type="scientific">Nonomuraea dietziae</name>
    <dbReference type="NCBI Taxonomy" id="65515"/>
    <lineage>
        <taxon>Bacteria</taxon>
        <taxon>Bacillati</taxon>
        <taxon>Actinomycetota</taxon>
        <taxon>Actinomycetes</taxon>
        <taxon>Streptosporangiales</taxon>
        <taxon>Streptosporangiaceae</taxon>
        <taxon>Nonomuraea</taxon>
    </lineage>
</organism>
<protein>
    <submittedName>
        <fullName evidence="1">DNA-binding protein YbaB</fullName>
    </submittedName>
</protein>
<proteinExistence type="predicted"/>
<dbReference type="EMBL" id="JACIBV010000001">
    <property type="protein sequence ID" value="MBB3729991.1"/>
    <property type="molecule type" value="Genomic_DNA"/>
</dbReference>
<dbReference type="GO" id="GO:0003677">
    <property type="term" value="F:DNA binding"/>
    <property type="evidence" value="ECO:0007669"/>
    <property type="project" value="UniProtKB-KW"/>
</dbReference>
<dbReference type="Pfam" id="PF02575">
    <property type="entry name" value="YbaB_DNA_bd"/>
    <property type="match status" value="1"/>
</dbReference>
<dbReference type="RefSeq" id="WP_312895762.1">
    <property type="nucleotide sequence ID" value="NZ_JACIBV010000001.1"/>
</dbReference>
<reference evidence="1 2" key="1">
    <citation type="submission" date="2020-08" db="EMBL/GenBank/DDBJ databases">
        <title>Sequencing the genomes of 1000 actinobacteria strains.</title>
        <authorList>
            <person name="Klenk H.-P."/>
        </authorList>
    </citation>
    <scope>NUCLEOTIDE SEQUENCE [LARGE SCALE GENOMIC DNA]</scope>
    <source>
        <strain evidence="1 2">DSM 44320</strain>
    </source>
</reference>
<dbReference type="SUPFAM" id="SSF82607">
    <property type="entry name" value="YbaB-like"/>
    <property type="match status" value="1"/>
</dbReference>
<dbReference type="InterPro" id="IPR036894">
    <property type="entry name" value="YbaB-like_sf"/>
</dbReference>
<evidence type="ECO:0000313" key="1">
    <source>
        <dbReference type="EMBL" id="MBB3729991.1"/>
    </source>
</evidence>